<comment type="catalytic activity">
    <reaction evidence="10 11">
        <text>shikimate + ATP = 3-phosphoshikimate + ADP + H(+)</text>
        <dbReference type="Rhea" id="RHEA:13121"/>
        <dbReference type="ChEBI" id="CHEBI:15378"/>
        <dbReference type="ChEBI" id="CHEBI:30616"/>
        <dbReference type="ChEBI" id="CHEBI:36208"/>
        <dbReference type="ChEBI" id="CHEBI:145989"/>
        <dbReference type="ChEBI" id="CHEBI:456216"/>
        <dbReference type="EC" id="2.7.1.71"/>
    </reaction>
</comment>
<dbReference type="EMBL" id="CP121694">
    <property type="protein sequence ID" value="WRO23127.1"/>
    <property type="molecule type" value="Genomic_DNA"/>
</dbReference>
<dbReference type="PANTHER" id="PTHR21087:SF16">
    <property type="entry name" value="SHIKIMATE KINASE 1, CHLOROPLASTIC"/>
    <property type="match status" value="1"/>
</dbReference>
<feature type="binding site" evidence="11">
    <location>
        <position position="79"/>
    </location>
    <ligand>
        <name>substrate</name>
    </ligand>
</feature>
<feature type="binding site" evidence="11">
    <location>
        <position position="33"/>
    </location>
    <ligand>
        <name>substrate</name>
    </ligand>
</feature>
<dbReference type="RefSeq" id="WP_366922514.1">
    <property type="nucleotide sequence ID" value="NZ_CP121694.1"/>
</dbReference>
<evidence type="ECO:0000256" key="11">
    <source>
        <dbReference type="HAMAP-Rule" id="MF_00109"/>
    </source>
</evidence>
<comment type="subunit">
    <text evidence="11">Monomer.</text>
</comment>
<evidence type="ECO:0000256" key="4">
    <source>
        <dbReference type="ARBA" id="ARBA00022605"/>
    </source>
</evidence>
<evidence type="ECO:0000256" key="6">
    <source>
        <dbReference type="ARBA" id="ARBA00022741"/>
    </source>
</evidence>
<name>A0AAU0URI7_9FIRM</name>
<dbReference type="AlphaFoldDB" id="A0AAU0URI7"/>
<feature type="binding site" evidence="11">
    <location>
        <position position="57"/>
    </location>
    <ligand>
        <name>substrate</name>
    </ligand>
</feature>
<dbReference type="PRINTS" id="PR01100">
    <property type="entry name" value="SHIKIMTKNASE"/>
</dbReference>
<dbReference type="CDD" id="cd00464">
    <property type="entry name" value="SK"/>
    <property type="match status" value="1"/>
</dbReference>
<evidence type="ECO:0000256" key="2">
    <source>
        <dbReference type="ARBA" id="ARBA00006997"/>
    </source>
</evidence>
<dbReference type="GO" id="GO:0009073">
    <property type="term" value="P:aromatic amino acid family biosynthetic process"/>
    <property type="evidence" value="ECO:0007669"/>
    <property type="project" value="UniProtKB-KW"/>
</dbReference>
<keyword evidence="6 11" id="KW-0547">Nucleotide-binding</keyword>
<dbReference type="InterPro" id="IPR027417">
    <property type="entry name" value="P-loop_NTPase"/>
</dbReference>
<keyword evidence="11" id="KW-0963">Cytoplasm</keyword>
<evidence type="ECO:0000256" key="1">
    <source>
        <dbReference type="ARBA" id="ARBA00004842"/>
    </source>
</evidence>
<dbReference type="GO" id="GO:0000287">
    <property type="term" value="F:magnesium ion binding"/>
    <property type="evidence" value="ECO:0007669"/>
    <property type="project" value="UniProtKB-UniRule"/>
</dbReference>
<dbReference type="HAMAP" id="MF_00109">
    <property type="entry name" value="Shikimate_kinase"/>
    <property type="match status" value="1"/>
</dbReference>
<dbReference type="SUPFAM" id="SSF52540">
    <property type="entry name" value="P-loop containing nucleoside triphosphate hydrolases"/>
    <property type="match status" value="1"/>
</dbReference>
<dbReference type="InterPro" id="IPR023000">
    <property type="entry name" value="Shikimate_kinase_CS"/>
</dbReference>
<keyword evidence="5 11" id="KW-0808">Transferase</keyword>
<evidence type="ECO:0000256" key="8">
    <source>
        <dbReference type="ARBA" id="ARBA00022840"/>
    </source>
</evidence>
<comment type="pathway">
    <text evidence="1 11">Metabolic intermediate biosynthesis; chorismate biosynthesis; chorismate from D-erythrose 4-phosphate and phosphoenolpyruvate: step 5/7.</text>
</comment>
<comment type="caution">
    <text evidence="11">Lacks conserved residue(s) required for the propagation of feature annotation.</text>
</comment>
<comment type="function">
    <text evidence="11">Catalyzes the specific phosphorylation of the 3-hydroxyl group of shikimic acid using ATP as a cosubstrate.</text>
</comment>
<dbReference type="GO" id="GO:0005524">
    <property type="term" value="F:ATP binding"/>
    <property type="evidence" value="ECO:0007669"/>
    <property type="project" value="UniProtKB-UniRule"/>
</dbReference>
<accession>A0AAU0URI7</accession>
<keyword evidence="11" id="KW-0460">Magnesium</keyword>
<dbReference type="InterPro" id="IPR031322">
    <property type="entry name" value="Shikimate/glucono_kinase"/>
</dbReference>
<keyword evidence="7 11" id="KW-0418">Kinase</keyword>
<keyword evidence="8 11" id="KW-0067">ATP-binding</keyword>
<evidence type="ECO:0000256" key="7">
    <source>
        <dbReference type="ARBA" id="ARBA00022777"/>
    </source>
</evidence>
<dbReference type="KEGG" id="dbc:MFMK1_002976"/>
<dbReference type="Proteomes" id="UP001329915">
    <property type="component" value="Chromosome"/>
</dbReference>
<dbReference type="PROSITE" id="PS01128">
    <property type="entry name" value="SHIKIMATE_KINASE"/>
    <property type="match status" value="1"/>
</dbReference>
<keyword evidence="4 11" id="KW-0028">Amino-acid biosynthesis</keyword>
<keyword evidence="9 11" id="KW-0057">Aromatic amino acid biosynthesis</keyword>
<keyword evidence="13" id="KW-1185">Reference proteome</keyword>
<dbReference type="PANTHER" id="PTHR21087">
    <property type="entry name" value="SHIKIMATE KINASE"/>
    <property type="match status" value="1"/>
</dbReference>
<protein>
    <recommendedName>
        <fullName evidence="3 11">Shikimate kinase</fullName>
        <shortName evidence="11">SK</shortName>
        <ecNumber evidence="3 11">2.7.1.71</ecNumber>
    </recommendedName>
</protein>
<dbReference type="Pfam" id="PF01202">
    <property type="entry name" value="SKI"/>
    <property type="match status" value="1"/>
</dbReference>
<feature type="binding site" evidence="11">
    <location>
        <position position="117"/>
    </location>
    <ligand>
        <name>ATP</name>
        <dbReference type="ChEBI" id="CHEBI:30616"/>
    </ligand>
</feature>
<organism evidence="12 13">
    <name type="scientific">Metallumcola ferriviriculae</name>
    <dbReference type="NCBI Taxonomy" id="3039180"/>
    <lineage>
        <taxon>Bacteria</taxon>
        <taxon>Bacillati</taxon>
        <taxon>Bacillota</taxon>
        <taxon>Clostridia</taxon>
        <taxon>Neomoorellales</taxon>
        <taxon>Desulfitibacteraceae</taxon>
        <taxon>Metallumcola</taxon>
    </lineage>
</organism>
<feature type="binding site" evidence="11">
    <location>
        <position position="136"/>
    </location>
    <ligand>
        <name>substrate</name>
    </ligand>
</feature>
<gene>
    <name evidence="11" type="primary">aroK</name>
    <name evidence="12" type="ORF">MFMK1_002976</name>
</gene>
<dbReference type="GO" id="GO:0009423">
    <property type="term" value="P:chorismate biosynthetic process"/>
    <property type="evidence" value="ECO:0007669"/>
    <property type="project" value="UniProtKB-UniRule"/>
</dbReference>
<evidence type="ECO:0000313" key="13">
    <source>
        <dbReference type="Proteomes" id="UP001329915"/>
    </source>
</evidence>
<evidence type="ECO:0000256" key="9">
    <source>
        <dbReference type="ARBA" id="ARBA00023141"/>
    </source>
</evidence>
<dbReference type="GO" id="GO:0005829">
    <property type="term" value="C:cytosol"/>
    <property type="evidence" value="ECO:0007669"/>
    <property type="project" value="TreeGrafter"/>
</dbReference>
<dbReference type="EC" id="2.7.1.71" evidence="3 11"/>
<feature type="binding site" evidence="11">
    <location>
        <position position="15"/>
    </location>
    <ligand>
        <name>Mg(2+)</name>
        <dbReference type="ChEBI" id="CHEBI:18420"/>
    </ligand>
</feature>
<feature type="binding site" evidence="11">
    <location>
        <begin position="11"/>
        <end position="16"/>
    </location>
    <ligand>
        <name>ATP</name>
        <dbReference type="ChEBI" id="CHEBI:30616"/>
    </ligand>
</feature>
<dbReference type="GO" id="GO:0004765">
    <property type="term" value="F:shikimate kinase activity"/>
    <property type="evidence" value="ECO:0007669"/>
    <property type="project" value="UniProtKB-UniRule"/>
</dbReference>
<reference evidence="12 13" key="1">
    <citation type="submission" date="2023-04" db="EMBL/GenBank/DDBJ databases">
        <authorList>
            <person name="Hsu D."/>
        </authorList>
    </citation>
    <scope>NUCLEOTIDE SEQUENCE [LARGE SCALE GENOMIC DNA]</scope>
    <source>
        <strain evidence="12 13">MK1</strain>
    </source>
</reference>
<dbReference type="InterPro" id="IPR000623">
    <property type="entry name" value="Shikimate_kinase/TSH1"/>
</dbReference>
<comment type="subcellular location">
    <subcellularLocation>
        <location evidence="11">Cytoplasm</location>
    </subcellularLocation>
</comment>
<comment type="similarity">
    <text evidence="2 11">Belongs to the shikimate kinase family.</text>
</comment>
<evidence type="ECO:0000256" key="3">
    <source>
        <dbReference type="ARBA" id="ARBA00012154"/>
    </source>
</evidence>
<comment type="cofactor">
    <cofactor evidence="11">
        <name>Mg(2+)</name>
        <dbReference type="ChEBI" id="CHEBI:18420"/>
    </cofactor>
    <text evidence="11">Binds 1 Mg(2+) ion per subunit.</text>
</comment>
<dbReference type="GO" id="GO:0008652">
    <property type="term" value="P:amino acid biosynthetic process"/>
    <property type="evidence" value="ECO:0007669"/>
    <property type="project" value="UniProtKB-KW"/>
</dbReference>
<proteinExistence type="inferred from homology"/>
<evidence type="ECO:0000313" key="12">
    <source>
        <dbReference type="EMBL" id="WRO23127.1"/>
    </source>
</evidence>
<dbReference type="Gene3D" id="3.40.50.300">
    <property type="entry name" value="P-loop containing nucleotide triphosphate hydrolases"/>
    <property type="match status" value="1"/>
</dbReference>
<evidence type="ECO:0000256" key="10">
    <source>
        <dbReference type="ARBA" id="ARBA00048567"/>
    </source>
</evidence>
<evidence type="ECO:0000256" key="5">
    <source>
        <dbReference type="ARBA" id="ARBA00022679"/>
    </source>
</evidence>
<keyword evidence="11" id="KW-0479">Metal-binding</keyword>
<sequence length="170" mass="19382">MANLVLIGFMGSGKTTIGFRLARALKRKFIDTDSEIERLTGLTITRIFIKHGERRFRSEEELMVQKVVAGGNAIIATGGGVVLNPDNVRRLKENGIVIWLKADSREVANRIGRSRNRPMLRPRPDLDKIRQMLAAREKYYRDAADMVIDTKDKNHDQIVAEILKQIEVRQ</sequence>